<dbReference type="PANTHER" id="PTHR30035">
    <property type="entry name" value="LIPOPROTEIN VACJ-RELATED"/>
    <property type="match status" value="1"/>
</dbReference>
<name>A0ABQ6AA62_9PROT</name>
<evidence type="ECO:0000313" key="4">
    <source>
        <dbReference type="Proteomes" id="UP001156641"/>
    </source>
</evidence>
<comment type="caution">
    <text evidence="3">The sequence shown here is derived from an EMBL/GenBank/DDBJ whole genome shotgun (WGS) entry which is preliminary data.</text>
</comment>
<evidence type="ECO:0000313" key="3">
    <source>
        <dbReference type="EMBL" id="GLR68188.1"/>
    </source>
</evidence>
<organism evidence="3 4">
    <name type="scientific">Acidocella aquatica</name>
    <dbReference type="NCBI Taxonomy" id="1922313"/>
    <lineage>
        <taxon>Bacteria</taxon>
        <taxon>Pseudomonadati</taxon>
        <taxon>Pseudomonadota</taxon>
        <taxon>Alphaproteobacteria</taxon>
        <taxon>Acetobacterales</taxon>
        <taxon>Acidocellaceae</taxon>
        <taxon>Acidocella</taxon>
    </lineage>
</organism>
<dbReference type="EMBL" id="BSOS01000079">
    <property type="protein sequence ID" value="GLR68188.1"/>
    <property type="molecule type" value="Genomic_DNA"/>
</dbReference>
<gene>
    <name evidence="3" type="ORF">GCM10010909_28690</name>
</gene>
<dbReference type="PRINTS" id="PR01805">
    <property type="entry name" value="VACJLIPOPROT"/>
</dbReference>
<dbReference type="Proteomes" id="UP001156641">
    <property type="component" value="Unassembled WGS sequence"/>
</dbReference>
<keyword evidence="2" id="KW-0732">Signal</keyword>
<keyword evidence="4" id="KW-1185">Reference proteome</keyword>
<dbReference type="Pfam" id="PF04333">
    <property type="entry name" value="MlaA"/>
    <property type="match status" value="1"/>
</dbReference>
<evidence type="ECO:0000256" key="2">
    <source>
        <dbReference type="ARBA" id="ARBA00022729"/>
    </source>
</evidence>
<comment type="similarity">
    <text evidence="1">Belongs to the MlaA family.</text>
</comment>
<dbReference type="InterPro" id="IPR007428">
    <property type="entry name" value="MlaA"/>
</dbReference>
<evidence type="ECO:0008006" key="5">
    <source>
        <dbReference type="Google" id="ProtNLM"/>
    </source>
</evidence>
<accession>A0ABQ6AA62</accession>
<reference evidence="4" key="1">
    <citation type="journal article" date="2019" name="Int. J. Syst. Evol. Microbiol.">
        <title>The Global Catalogue of Microorganisms (GCM) 10K type strain sequencing project: providing services to taxonomists for standard genome sequencing and annotation.</title>
        <authorList>
            <consortium name="The Broad Institute Genomics Platform"/>
            <consortium name="The Broad Institute Genome Sequencing Center for Infectious Disease"/>
            <person name="Wu L."/>
            <person name="Ma J."/>
        </authorList>
    </citation>
    <scope>NUCLEOTIDE SEQUENCE [LARGE SCALE GENOMIC DNA]</scope>
    <source>
        <strain evidence="4">NBRC 112502</strain>
    </source>
</reference>
<protein>
    <recommendedName>
        <fullName evidence="5">Phospholipid-binding lipoprotein MlaA</fullName>
    </recommendedName>
</protein>
<sequence length="306" mass="33193">MGGWLLGNVSFGSSVWVEAALLSNTYYMGPPSLGGQVKLGLNSMKMTVKREISRALSLAAPGLLVSALLAGCATPPPKTDTADYQAYQQQNDPLEPTNRVFYTVNDKLDTYAMKPVAQGYVDITTQPIRDHVGNFITNIGEPARWANFMLEGKPTDAGTAFVRFLVNSTIGIGGIFDPAASLGYPETDTDFGMTLAIWGIPAGPYLYLPVFGPSGARDVWNLPVEYFATPMKIAPASGALTDFSYAETGLHLVNTRAAYIGPIDQVKATALDPYATFRSLYRQSRDSELQLINERDTPVPNPWAHE</sequence>
<dbReference type="PANTHER" id="PTHR30035:SF3">
    <property type="entry name" value="INTERMEMBRANE PHOSPHOLIPID TRANSPORT SYSTEM LIPOPROTEIN MLAA"/>
    <property type="match status" value="1"/>
</dbReference>
<evidence type="ECO:0000256" key="1">
    <source>
        <dbReference type="ARBA" id="ARBA00010634"/>
    </source>
</evidence>
<proteinExistence type="inferred from homology"/>